<dbReference type="PROSITE" id="PS51296">
    <property type="entry name" value="RIESKE"/>
    <property type="match status" value="1"/>
</dbReference>
<dbReference type="InterPro" id="IPR036922">
    <property type="entry name" value="Rieske_2Fe-2S_sf"/>
</dbReference>
<dbReference type="Proteomes" id="UP001595752">
    <property type="component" value="Unassembled WGS sequence"/>
</dbReference>
<dbReference type="PANTHER" id="PTHR10134">
    <property type="entry name" value="CYTOCHROME B-C1 COMPLEX SUBUNIT RIESKE, MITOCHONDRIAL"/>
    <property type="match status" value="1"/>
</dbReference>
<dbReference type="RefSeq" id="WP_377913570.1">
    <property type="nucleotide sequence ID" value="NZ_JBHRZT010000020.1"/>
</dbReference>
<dbReference type="Pfam" id="PF00355">
    <property type="entry name" value="Rieske"/>
    <property type="match status" value="1"/>
</dbReference>
<dbReference type="Gene3D" id="2.102.10.10">
    <property type="entry name" value="Rieske [2Fe-2S] iron-sulphur domain"/>
    <property type="match status" value="1"/>
</dbReference>
<evidence type="ECO:0000313" key="8">
    <source>
        <dbReference type="EMBL" id="MFC3882707.1"/>
    </source>
</evidence>
<comment type="caution">
    <text evidence="8">The sequence shown here is derived from an EMBL/GenBank/DDBJ whole genome shotgun (WGS) entry which is preliminary data.</text>
</comment>
<reference evidence="9" key="1">
    <citation type="journal article" date="2019" name="Int. J. Syst. Evol. Microbiol.">
        <title>The Global Catalogue of Microorganisms (GCM) 10K type strain sequencing project: providing services to taxonomists for standard genome sequencing and annotation.</title>
        <authorList>
            <consortium name="The Broad Institute Genomics Platform"/>
            <consortium name="The Broad Institute Genome Sequencing Center for Infectious Disease"/>
            <person name="Wu L."/>
            <person name="Ma J."/>
        </authorList>
    </citation>
    <scope>NUCLEOTIDE SEQUENCE [LARGE SCALE GENOMIC DNA]</scope>
    <source>
        <strain evidence="9">CCUG 61889</strain>
    </source>
</reference>
<name>A0ABV8AXJ0_9BACI</name>
<dbReference type="Gene3D" id="1.20.5.700">
    <property type="entry name" value="Single helix bin"/>
    <property type="match status" value="1"/>
</dbReference>
<dbReference type="PROSITE" id="PS51318">
    <property type="entry name" value="TAT"/>
    <property type="match status" value="1"/>
</dbReference>
<evidence type="ECO:0000256" key="1">
    <source>
        <dbReference type="ARBA" id="ARBA00022714"/>
    </source>
</evidence>
<dbReference type="InterPro" id="IPR006311">
    <property type="entry name" value="TAT_signal"/>
</dbReference>
<keyword evidence="9" id="KW-1185">Reference proteome</keyword>
<keyword evidence="4" id="KW-0411">Iron-sulfur</keyword>
<evidence type="ECO:0000256" key="6">
    <source>
        <dbReference type="SAM" id="Phobius"/>
    </source>
</evidence>
<protein>
    <submittedName>
        <fullName evidence="8">Ubiquinol-cytochrome c reductase iron-sulfur subunit</fullName>
    </submittedName>
</protein>
<dbReference type="EMBL" id="JBHRZT010000020">
    <property type="protein sequence ID" value="MFC3882707.1"/>
    <property type="molecule type" value="Genomic_DNA"/>
</dbReference>
<evidence type="ECO:0000256" key="4">
    <source>
        <dbReference type="ARBA" id="ARBA00023014"/>
    </source>
</evidence>
<keyword evidence="5" id="KW-1015">Disulfide bond</keyword>
<evidence type="ECO:0000259" key="7">
    <source>
        <dbReference type="PROSITE" id="PS51296"/>
    </source>
</evidence>
<dbReference type="InterPro" id="IPR017941">
    <property type="entry name" value="Rieske_2Fe-2S"/>
</dbReference>
<dbReference type="SUPFAM" id="SSF50022">
    <property type="entry name" value="ISP domain"/>
    <property type="match status" value="1"/>
</dbReference>
<sequence length="169" mass="18830">MSEKKHRVSRRQFLNYTLTGVGGFMAAGMLMPMVRFALDPVLRPTAGQDLVAVTQVKDITNEPQRFDFKVKVVDAWHEADEPRSAWVYKNDKGEIVALSPVCKHLGCTVNWNGDKKKPNHFYCPCHGGLYTKDGKNVPGTPPVKGLDIYVQKVKDGTLYLGKAKPREGA</sequence>
<organism evidence="8 9">
    <name type="scientific">Bacillus songklensis</name>
    <dbReference type="NCBI Taxonomy" id="1069116"/>
    <lineage>
        <taxon>Bacteria</taxon>
        <taxon>Bacillati</taxon>
        <taxon>Bacillota</taxon>
        <taxon>Bacilli</taxon>
        <taxon>Bacillales</taxon>
        <taxon>Bacillaceae</taxon>
        <taxon>Bacillus</taxon>
    </lineage>
</organism>
<dbReference type="CDD" id="cd03467">
    <property type="entry name" value="Rieske"/>
    <property type="match status" value="1"/>
</dbReference>
<evidence type="ECO:0000256" key="5">
    <source>
        <dbReference type="ARBA" id="ARBA00023157"/>
    </source>
</evidence>
<keyword evidence="6" id="KW-0472">Membrane</keyword>
<gene>
    <name evidence="8" type="ORF">ACFOU2_04030</name>
</gene>
<keyword evidence="6" id="KW-0812">Transmembrane</keyword>
<keyword evidence="3" id="KW-0408">Iron</keyword>
<proteinExistence type="predicted"/>
<evidence type="ECO:0000256" key="2">
    <source>
        <dbReference type="ARBA" id="ARBA00022723"/>
    </source>
</evidence>
<feature type="domain" description="Rieske" evidence="7">
    <location>
        <begin position="73"/>
        <end position="160"/>
    </location>
</feature>
<dbReference type="InterPro" id="IPR014349">
    <property type="entry name" value="Rieske_Fe-S_prot"/>
</dbReference>
<keyword evidence="6" id="KW-1133">Transmembrane helix</keyword>
<feature type="transmembrane region" description="Helical" evidence="6">
    <location>
        <begin position="12"/>
        <end position="34"/>
    </location>
</feature>
<evidence type="ECO:0000313" key="9">
    <source>
        <dbReference type="Proteomes" id="UP001595752"/>
    </source>
</evidence>
<accession>A0ABV8AXJ0</accession>
<keyword evidence="1" id="KW-0001">2Fe-2S</keyword>
<evidence type="ECO:0000256" key="3">
    <source>
        <dbReference type="ARBA" id="ARBA00023004"/>
    </source>
</evidence>
<keyword evidence="2" id="KW-0479">Metal-binding</keyword>